<dbReference type="Gene3D" id="1.10.10.2830">
    <property type="match status" value="1"/>
</dbReference>
<dbReference type="SUPFAM" id="SSF109709">
    <property type="entry name" value="KorB DNA-binding domain-like"/>
    <property type="match status" value="1"/>
</dbReference>
<feature type="domain" description="ParB/Spo0J HTH" evidence="1">
    <location>
        <begin position="1"/>
        <end position="87"/>
    </location>
</feature>
<name>A0A0F8VW94_9ZZZZ</name>
<accession>A0A0F8VW94</accession>
<dbReference type="InterPro" id="IPR041468">
    <property type="entry name" value="HTH_ParB/Spo0J"/>
</dbReference>
<proteinExistence type="predicted"/>
<feature type="non-terminal residue" evidence="2">
    <location>
        <position position="1"/>
    </location>
</feature>
<dbReference type="Pfam" id="PF17762">
    <property type="entry name" value="HTH_ParB"/>
    <property type="match status" value="1"/>
</dbReference>
<dbReference type="AlphaFoldDB" id="A0A0F8VW94"/>
<protein>
    <recommendedName>
        <fullName evidence="1">ParB/Spo0J HTH domain-containing protein</fullName>
    </recommendedName>
</protein>
<gene>
    <name evidence="2" type="ORF">LCGC14_3142930</name>
</gene>
<sequence>RLVKDLGMTLDQVASKTGKSAGVIKRRMQVLRMPVSFQVALHSGKISAGAAEELWSCPDEAHRDYLLLMAVEHGITVAVARQWVQDHRKEQRNSGPDVEPGGQGGEVSFDEKIYRSCDACRGPVDLSLLKELRMCPDCYHKIVEAIKG</sequence>
<dbReference type="EMBL" id="LAZR01068956">
    <property type="protein sequence ID" value="KKK48658.1"/>
    <property type="molecule type" value="Genomic_DNA"/>
</dbReference>
<reference evidence="2" key="1">
    <citation type="journal article" date="2015" name="Nature">
        <title>Complex archaea that bridge the gap between prokaryotes and eukaryotes.</title>
        <authorList>
            <person name="Spang A."/>
            <person name="Saw J.H."/>
            <person name="Jorgensen S.L."/>
            <person name="Zaremba-Niedzwiedzka K."/>
            <person name="Martijn J."/>
            <person name="Lind A.E."/>
            <person name="van Eijk R."/>
            <person name="Schleper C."/>
            <person name="Guy L."/>
            <person name="Ettema T.J."/>
        </authorList>
    </citation>
    <scope>NUCLEOTIDE SEQUENCE</scope>
</reference>
<comment type="caution">
    <text evidence="2">The sequence shown here is derived from an EMBL/GenBank/DDBJ whole genome shotgun (WGS) entry which is preliminary data.</text>
</comment>
<organism evidence="2">
    <name type="scientific">marine sediment metagenome</name>
    <dbReference type="NCBI Taxonomy" id="412755"/>
    <lineage>
        <taxon>unclassified sequences</taxon>
        <taxon>metagenomes</taxon>
        <taxon>ecological metagenomes</taxon>
    </lineage>
</organism>
<evidence type="ECO:0000259" key="1">
    <source>
        <dbReference type="Pfam" id="PF17762"/>
    </source>
</evidence>
<evidence type="ECO:0000313" key="2">
    <source>
        <dbReference type="EMBL" id="KKK48658.1"/>
    </source>
</evidence>